<name>A0ABV5AN06_9BACL</name>
<feature type="domain" description="Helix-turn-helix" evidence="1">
    <location>
        <begin position="49"/>
        <end position="93"/>
    </location>
</feature>
<dbReference type="RefSeq" id="WP_368781026.1">
    <property type="nucleotide sequence ID" value="NZ_CP162941.1"/>
</dbReference>
<gene>
    <name evidence="2" type="ORF">KKP3000_002541</name>
</gene>
<dbReference type="SUPFAM" id="SSF46955">
    <property type="entry name" value="Putative DNA-binding domain"/>
    <property type="match status" value="1"/>
</dbReference>
<dbReference type="NCBIfam" id="TIGR01764">
    <property type="entry name" value="excise"/>
    <property type="match status" value="1"/>
</dbReference>
<protein>
    <submittedName>
        <fullName evidence="2">Helix-turn-helix domain-containing protein</fullName>
    </submittedName>
</protein>
<dbReference type="InterPro" id="IPR009061">
    <property type="entry name" value="DNA-bd_dom_put_sf"/>
</dbReference>
<reference evidence="2 3" key="1">
    <citation type="journal article" date="2024" name="Int. J. Mol. Sci.">
        <title>Exploration of Alicyclobacillus spp. Genome in Search of Antibiotic Resistance.</title>
        <authorList>
            <person name="Bucka-Kolendo J."/>
            <person name="Kiousi D.E."/>
            <person name="Dekowska A."/>
            <person name="Mikolajczuk-Szczyrba A."/>
            <person name="Karadedos D.M."/>
            <person name="Michael P."/>
            <person name="Galanis A."/>
            <person name="Sokolowska B."/>
        </authorList>
    </citation>
    <scope>NUCLEOTIDE SEQUENCE [LARGE SCALE GENOMIC DNA]</scope>
    <source>
        <strain evidence="2 3">KKP 3000</strain>
    </source>
</reference>
<dbReference type="Pfam" id="PF12728">
    <property type="entry name" value="HTH_17"/>
    <property type="match status" value="1"/>
</dbReference>
<dbReference type="Proteomes" id="UP001579974">
    <property type="component" value="Unassembled WGS sequence"/>
</dbReference>
<proteinExistence type="predicted"/>
<accession>A0ABV5AN06</accession>
<comment type="caution">
    <text evidence="2">The sequence shown here is derived from an EMBL/GenBank/DDBJ whole genome shotgun (WGS) entry which is preliminary data.</text>
</comment>
<dbReference type="EMBL" id="JBDXSU010000032">
    <property type="protein sequence ID" value="MFB5192947.1"/>
    <property type="molecule type" value="Genomic_DNA"/>
</dbReference>
<organism evidence="2 3">
    <name type="scientific">Alicyclobacillus fastidiosus</name>
    <dbReference type="NCBI Taxonomy" id="392011"/>
    <lineage>
        <taxon>Bacteria</taxon>
        <taxon>Bacillati</taxon>
        <taxon>Bacillota</taxon>
        <taxon>Bacilli</taxon>
        <taxon>Bacillales</taxon>
        <taxon>Alicyclobacillaceae</taxon>
        <taxon>Alicyclobacillus</taxon>
    </lineage>
</organism>
<sequence length="109" mass="12657">MDSKLESDIRRVVRDEMKRIGKSPIKRYQDYMDETLRLLDEKPGRMLHAQEVARVLGVSVQRVYTLARNGVLPATRMGRQIRIDSNVLEQWVKHGGQAYLGGWRKEPHA</sequence>
<dbReference type="InterPro" id="IPR041657">
    <property type="entry name" value="HTH_17"/>
</dbReference>
<evidence type="ECO:0000313" key="2">
    <source>
        <dbReference type="EMBL" id="MFB5192947.1"/>
    </source>
</evidence>
<evidence type="ECO:0000259" key="1">
    <source>
        <dbReference type="Pfam" id="PF12728"/>
    </source>
</evidence>
<dbReference type="InterPro" id="IPR010093">
    <property type="entry name" value="SinI_DNA-bd"/>
</dbReference>
<keyword evidence="3" id="KW-1185">Reference proteome</keyword>
<evidence type="ECO:0000313" key="3">
    <source>
        <dbReference type="Proteomes" id="UP001579974"/>
    </source>
</evidence>